<reference evidence="5" key="2">
    <citation type="submission" date="2025-09" db="UniProtKB">
        <authorList>
            <consortium name="Ensembl"/>
        </authorList>
    </citation>
    <scope>IDENTIFICATION</scope>
</reference>
<feature type="domain" description="Insulin-like" evidence="4">
    <location>
        <begin position="52"/>
        <end position="107"/>
    </location>
</feature>
<sequence>MILVSSFHFYLRRRSTVNKSVPCLFLSQELCLWLCILHCSISLGPLGTEGAKLRCGSELIEALEFVCGDRGIYLGKRGYGPRARGRGIVDQCCLGPGCDLHHLEKYCAKAKGPSSTTQEPTTVRPREAHRRSSLNSEHRSLLPTHRRTKVRGSTAPRSPTTS</sequence>
<dbReference type="Pfam" id="PF00049">
    <property type="entry name" value="Insulin"/>
    <property type="match status" value="1"/>
</dbReference>
<dbReference type="GO" id="GO:0008284">
    <property type="term" value="P:positive regulation of cell population proliferation"/>
    <property type="evidence" value="ECO:0007669"/>
    <property type="project" value="TreeGrafter"/>
</dbReference>
<dbReference type="AlphaFoldDB" id="A0A8C6THK9"/>
<reference evidence="5" key="1">
    <citation type="submission" date="2025-08" db="UniProtKB">
        <authorList>
            <consortium name="Ensembl"/>
        </authorList>
    </citation>
    <scope>IDENTIFICATION</scope>
</reference>
<dbReference type="GO" id="GO:0005179">
    <property type="term" value="F:hormone activity"/>
    <property type="evidence" value="ECO:0007669"/>
    <property type="project" value="InterPro"/>
</dbReference>
<evidence type="ECO:0000313" key="5">
    <source>
        <dbReference type="Ensembl" id="ENSNMLP00000020863.1"/>
    </source>
</evidence>
<feature type="region of interest" description="Disordered" evidence="3">
    <location>
        <begin position="111"/>
        <end position="162"/>
    </location>
</feature>
<dbReference type="Gene3D" id="1.10.100.10">
    <property type="entry name" value="Insulin-like"/>
    <property type="match status" value="1"/>
</dbReference>
<dbReference type="InterPro" id="IPR036438">
    <property type="entry name" value="Insulin-like_sf"/>
</dbReference>
<proteinExistence type="inferred from homology"/>
<dbReference type="Proteomes" id="UP000694523">
    <property type="component" value="Unplaced"/>
</dbReference>
<accession>A0A8C6THK9</accession>
<dbReference type="GO" id="GO:0008283">
    <property type="term" value="P:cell population proliferation"/>
    <property type="evidence" value="ECO:0007669"/>
    <property type="project" value="TreeGrafter"/>
</dbReference>
<evidence type="ECO:0000256" key="3">
    <source>
        <dbReference type="SAM" id="MobiDB-lite"/>
    </source>
</evidence>
<organism evidence="5 6">
    <name type="scientific">Neogobius melanostomus</name>
    <name type="common">round goby</name>
    <dbReference type="NCBI Taxonomy" id="47308"/>
    <lineage>
        <taxon>Eukaryota</taxon>
        <taxon>Metazoa</taxon>
        <taxon>Chordata</taxon>
        <taxon>Craniata</taxon>
        <taxon>Vertebrata</taxon>
        <taxon>Euteleostomi</taxon>
        <taxon>Actinopterygii</taxon>
        <taxon>Neopterygii</taxon>
        <taxon>Teleostei</taxon>
        <taxon>Neoteleostei</taxon>
        <taxon>Acanthomorphata</taxon>
        <taxon>Gobiaria</taxon>
        <taxon>Gobiiformes</taxon>
        <taxon>Gobioidei</taxon>
        <taxon>Gobiidae</taxon>
        <taxon>Benthophilinae</taxon>
        <taxon>Neogobiini</taxon>
        <taxon>Neogobius</taxon>
    </lineage>
</organism>
<dbReference type="PRINTS" id="PR00276">
    <property type="entry name" value="INSULINFAMLY"/>
</dbReference>
<dbReference type="PANTHER" id="PTHR46845">
    <property type="entry name" value="INSULIN-LIKE GROWTH FACTOR I"/>
    <property type="match status" value="1"/>
</dbReference>
<evidence type="ECO:0000313" key="6">
    <source>
        <dbReference type="Proteomes" id="UP000694523"/>
    </source>
</evidence>
<dbReference type="GO" id="GO:0048009">
    <property type="term" value="P:insulin-like growth factor receptor signaling pathway"/>
    <property type="evidence" value="ECO:0007669"/>
    <property type="project" value="TreeGrafter"/>
</dbReference>
<evidence type="ECO:0000259" key="4">
    <source>
        <dbReference type="SMART" id="SM00078"/>
    </source>
</evidence>
<name>A0A8C6THK9_9GOBI</name>
<dbReference type="GO" id="GO:0005615">
    <property type="term" value="C:extracellular space"/>
    <property type="evidence" value="ECO:0007669"/>
    <property type="project" value="TreeGrafter"/>
</dbReference>
<dbReference type="GO" id="GO:0005159">
    <property type="term" value="F:insulin-like growth factor receptor binding"/>
    <property type="evidence" value="ECO:0007669"/>
    <property type="project" value="TreeGrafter"/>
</dbReference>
<dbReference type="InterPro" id="IPR016179">
    <property type="entry name" value="Insulin-like"/>
</dbReference>
<dbReference type="GO" id="GO:0051897">
    <property type="term" value="P:positive regulation of phosphatidylinositol 3-kinase/protein kinase B signal transduction"/>
    <property type="evidence" value="ECO:0007669"/>
    <property type="project" value="TreeGrafter"/>
</dbReference>
<dbReference type="SUPFAM" id="SSF56994">
    <property type="entry name" value="Insulin-like"/>
    <property type="match status" value="1"/>
</dbReference>
<dbReference type="SMART" id="SM00078">
    <property type="entry name" value="IlGF"/>
    <property type="match status" value="1"/>
</dbReference>
<dbReference type="PANTHER" id="PTHR46845:SF1">
    <property type="entry name" value="INSULIN-LIKE GROWTH FACTOR I"/>
    <property type="match status" value="1"/>
</dbReference>
<keyword evidence="2" id="KW-1015">Disulfide bond</keyword>
<dbReference type="Ensembl" id="ENSNMLT00000023398.1">
    <property type="protein sequence ID" value="ENSNMLP00000020863.1"/>
    <property type="gene ID" value="ENSNMLG00000013591.1"/>
</dbReference>
<protein>
    <recommendedName>
        <fullName evidence="4">Insulin-like domain-containing protein</fullName>
    </recommendedName>
</protein>
<dbReference type="InterPro" id="IPR022352">
    <property type="entry name" value="Ins/IGF/rlx"/>
</dbReference>
<keyword evidence="6" id="KW-1185">Reference proteome</keyword>
<evidence type="ECO:0000256" key="1">
    <source>
        <dbReference type="ARBA" id="ARBA00009034"/>
    </source>
</evidence>
<dbReference type="GO" id="GO:0043066">
    <property type="term" value="P:negative regulation of apoptotic process"/>
    <property type="evidence" value="ECO:0007669"/>
    <property type="project" value="TreeGrafter"/>
</dbReference>
<evidence type="ECO:0000256" key="2">
    <source>
        <dbReference type="ARBA" id="ARBA00023157"/>
    </source>
</evidence>
<comment type="similarity">
    <text evidence="1">Belongs to the insulin family.</text>
</comment>